<feature type="transmembrane region" description="Helical" evidence="7">
    <location>
        <begin position="203"/>
        <end position="222"/>
    </location>
</feature>
<dbReference type="InterPro" id="IPR023408">
    <property type="entry name" value="MscS_beta-dom_sf"/>
</dbReference>
<dbReference type="Gene3D" id="1.10.287.1260">
    <property type="match status" value="1"/>
</dbReference>
<dbReference type="GO" id="GO:0008381">
    <property type="term" value="F:mechanosensitive monoatomic ion channel activity"/>
    <property type="evidence" value="ECO:0007669"/>
    <property type="project" value="UniProtKB-ARBA"/>
</dbReference>
<feature type="domain" description="Mechanosensitive ion channel MscS C-terminal" evidence="9">
    <location>
        <begin position="325"/>
        <end position="406"/>
    </location>
</feature>
<evidence type="ECO:0000256" key="2">
    <source>
        <dbReference type="ARBA" id="ARBA00008017"/>
    </source>
</evidence>
<keyword evidence="6 7" id="KW-0472">Membrane</keyword>
<dbReference type="Proteomes" id="UP000199729">
    <property type="component" value="Chromosome"/>
</dbReference>
<evidence type="ECO:0000256" key="6">
    <source>
        <dbReference type="ARBA" id="ARBA00023136"/>
    </source>
</evidence>
<dbReference type="Pfam" id="PF00924">
    <property type="entry name" value="MS_channel_2nd"/>
    <property type="match status" value="1"/>
</dbReference>
<evidence type="ECO:0000256" key="7">
    <source>
        <dbReference type="SAM" id="Phobius"/>
    </source>
</evidence>
<dbReference type="SUPFAM" id="SSF50182">
    <property type="entry name" value="Sm-like ribonucleoproteins"/>
    <property type="match status" value="1"/>
</dbReference>
<dbReference type="InterPro" id="IPR052702">
    <property type="entry name" value="MscS-like_channel"/>
</dbReference>
<evidence type="ECO:0000256" key="1">
    <source>
        <dbReference type="ARBA" id="ARBA00004651"/>
    </source>
</evidence>
<keyword evidence="3" id="KW-1003">Cell membrane</keyword>
<evidence type="ECO:0000256" key="4">
    <source>
        <dbReference type="ARBA" id="ARBA00022692"/>
    </source>
</evidence>
<dbReference type="Gene3D" id="3.30.70.100">
    <property type="match status" value="1"/>
</dbReference>
<reference evidence="11 12" key="1">
    <citation type="submission" date="2017-07" db="EMBL/GenBank/DDBJ databases">
        <title>Complete Genome Sequence of the cosmetic ferment Vitreoscilla filiformis (ATCC15551).</title>
        <authorList>
            <person name="Contreras S."/>
            <person name="Sagory-Zalkind P."/>
            <person name="Blanquart H."/>
            <person name="Iltis A."/>
            <person name="Morand S.C."/>
        </authorList>
    </citation>
    <scope>NUCLEOTIDE SEQUENCE [LARGE SCALE GENOMIC DNA]</scope>
    <source>
        <strain evidence="11 12">ATCC 15551</strain>
    </source>
</reference>
<dbReference type="KEGG" id="vff:VITFI_CDS2561"/>
<feature type="transmembrane region" description="Helical" evidence="7">
    <location>
        <begin position="60"/>
        <end position="83"/>
    </location>
</feature>
<dbReference type="InterPro" id="IPR010920">
    <property type="entry name" value="LSM_dom_sf"/>
</dbReference>
<dbReference type="InterPro" id="IPR006685">
    <property type="entry name" value="MscS_channel_2nd"/>
</dbReference>
<dbReference type="EMBL" id="CP022423">
    <property type="protein sequence ID" value="ASM78338.1"/>
    <property type="molecule type" value="Genomic_DNA"/>
</dbReference>
<evidence type="ECO:0000259" key="8">
    <source>
        <dbReference type="Pfam" id="PF00924"/>
    </source>
</evidence>
<comment type="subcellular location">
    <subcellularLocation>
        <location evidence="1">Cell membrane</location>
        <topology evidence="1">Multi-pass membrane protein</topology>
    </subcellularLocation>
</comment>
<feature type="domain" description="Mechanosensitive ion channel transmembrane helices 2/3" evidence="10">
    <location>
        <begin position="206"/>
        <end position="247"/>
    </location>
</feature>
<gene>
    <name evidence="11" type="ORF">VITFI_CDS2561</name>
</gene>
<dbReference type="Gene3D" id="2.30.30.60">
    <property type="match status" value="1"/>
</dbReference>
<dbReference type="InterPro" id="IPR011014">
    <property type="entry name" value="MscS_channel_TM-2"/>
</dbReference>
<feature type="domain" description="Mechanosensitive ion channel MscS" evidence="8">
    <location>
        <begin position="249"/>
        <end position="314"/>
    </location>
</feature>
<feature type="transmembrane region" description="Helical" evidence="7">
    <location>
        <begin position="89"/>
        <end position="111"/>
    </location>
</feature>
<proteinExistence type="inferred from homology"/>
<dbReference type="InterPro" id="IPR049278">
    <property type="entry name" value="MS_channel_C"/>
</dbReference>
<dbReference type="Pfam" id="PF21088">
    <property type="entry name" value="MS_channel_1st"/>
    <property type="match status" value="1"/>
</dbReference>
<evidence type="ECO:0000259" key="10">
    <source>
        <dbReference type="Pfam" id="PF21088"/>
    </source>
</evidence>
<evidence type="ECO:0000313" key="11">
    <source>
        <dbReference type="EMBL" id="ASM78338.1"/>
    </source>
</evidence>
<evidence type="ECO:0000256" key="5">
    <source>
        <dbReference type="ARBA" id="ARBA00022989"/>
    </source>
</evidence>
<dbReference type="Pfam" id="PF21082">
    <property type="entry name" value="MS_channel_3rd"/>
    <property type="match status" value="1"/>
</dbReference>
<feature type="transmembrane region" description="Helical" evidence="7">
    <location>
        <begin position="123"/>
        <end position="144"/>
    </location>
</feature>
<feature type="transmembrane region" description="Helical" evidence="7">
    <location>
        <begin position="20"/>
        <end position="40"/>
    </location>
</feature>
<dbReference type="InterPro" id="IPR049142">
    <property type="entry name" value="MS_channel_1st"/>
</dbReference>
<keyword evidence="5 7" id="KW-1133">Transmembrane helix</keyword>
<dbReference type="InterPro" id="IPR011066">
    <property type="entry name" value="MscS_channel_C_sf"/>
</dbReference>
<dbReference type="PANTHER" id="PTHR30347:SF1">
    <property type="entry name" value="MECHANOSENSITIVE CHANNEL MSCK"/>
    <property type="match status" value="1"/>
</dbReference>
<name>A0A221KH28_VITFI</name>
<evidence type="ECO:0000259" key="9">
    <source>
        <dbReference type="Pfam" id="PF21082"/>
    </source>
</evidence>
<keyword evidence="4 7" id="KW-0812">Transmembrane</keyword>
<protein>
    <submittedName>
        <fullName evidence="11">Mechanosensitive ion channel protein</fullName>
    </submittedName>
</protein>
<feature type="transmembrane region" description="Helical" evidence="7">
    <location>
        <begin position="164"/>
        <end position="183"/>
    </location>
</feature>
<dbReference type="GO" id="GO:0005886">
    <property type="term" value="C:plasma membrane"/>
    <property type="evidence" value="ECO:0007669"/>
    <property type="project" value="UniProtKB-SubCell"/>
</dbReference>
<keyword evidence="12" id="KW-1185">Reference proteome</keyword>
<comment type="similarity">
    <text evidence="2">Belongs to the MscS (TC 1.A.23) family.</text>
</comment>
<evidence type="ECO:0000313" key="12">
    <source>
        <dbReference type="Proteomes" id="UP000199729"/>
    </source>
</evidence>
<dbReference type="SUPFAM" id="SSF82861">
    <property type="entry name" value="Mechanosensitive channel protein MscS (YggB), transmembrane region"/>
    <property type="match status" value="1"/>
</dbReference>
<evidence type="ECO:0000256" key="3">
    <source>
        <dbReference type="ARBA" id="ARBA00022475"/>
    </source>
</evidence>
<sequence length="436" mass="46697">MTIQLTLAQFLAALTHPLAWAELSAVAVSVLLAWFVVRVLRGPKAPEGSIWFGRRIIDGVLFPTLLLALTYAARALLVTLGMPVTLFKIALPMMVSFAVIRLSVQVLSVAFPRSSLVRLAERTISWMAWAAVVAWITGVLPQVLDELDDIHWKLGASKVTLRNLLEGALSAGFVLVITLWISAAIEARLLKGAEGGQLSLRKVAANVVRALLTFVGLLMALSAVGLDLTAFSVLGGAVGVGVGFGLQKLAANYVSGFVILAERSLRIGDIVKVDQFEGRITDITTRYTVLRAPNGREAIVPNETLITSTVENLSLADRNILLTSPVSVAYGTDVPTLIPHIVEAMRQVPRVLSEPPPQVLLSNFGADGLDLTLCFWIADPENGQGNVRSAVNLSVLALFNERGVDIPYPQRVVRVAPPPPVVETAAAGLLVQPPRA</sequence>
<organism evidence="11 12">
    <name type="scientific">Vitreoscilla filiformis</name>
    <dbReference type="NCBI Taxonomy" id="63"/>
    <lineage>
        <taxon>Bacteria</taxon>
        <taxon>Pseudomonadati</taxon>
        <taxon>Pseudomonadota</taxon>
        <taxon>Betaproteobacteria</taxon>
        <taxon>Neisseriales</taxon>
        <taxon>Neisseriaceae</taxon>
        <taxon>Vitreoscilla</taxon>
    </lineage>
</organism>
<dbReference type="AlphaFoldDB" id="A0A221KH28"/>
<accession>A0A221KH28</accession>
<dbReference type="PANTHER" id="PTHR30347">
    <property type="entry name" value="POTASSIUM CHANNEL RELATED"/>
    <property type="match status" value="1"/>
</dbReference>
<dbReference type="SUPFAM" id="SSF82689">
    <property type="entry name" value="Mechanosensitive channel protein MscS (YggB), C-terminal domain"/>
    <property type="match status" value="1"/>
</dbReference>